<dbReference type="AlphaFoldDB" id="A0AAW2K8K3"/>
<evidence type="ECO:0000256" key="1">
    <source>
        <dbReference type="SAM" id="MobiDB-lite"/>
    </source>
</evidence>
<gene>
    <name evidence="4" type="ORF">Sradi_6165500</name>
</gene>
<dbReference type="Pfam" id="PF14111">
    <property type="entry name" value="DUF4283"/>
    <property type="match status" value="1"/>
</dbReference>
<accession>A0AAW2K8K3</accession>
<sequence length="275" mass="30593">MPAGIWHSDPDNGGFHVVGCVYSHKSYHVEAIKTVLQSSLNPAKGMTISFIENGHFLLKFFRAIDRDRILESGPWAFEKNLIVLAKVAENENPTEVKGPELWGSFMHLRIAIDVMKPLPRVLKIRTVLGDEQIINFTYERLPNYCYLCGKIGYISKWCESCFRPDFVDPGDNSPYGSWLCALTRADSKTRFPQSSSFHAQTQFVRPRFSSKYGSRATPSIVNIRGSAIFGVFPKSAAYPDSFDSIPSVTPTPVPTKPSGESTTIPTLSPTSVVHS</sequence>
<reference evidence="4" key="2">
    <citation type="journal article" date="2024" name="Plant">
        <title>Genomic evolution and insights into agronomic trait innovations of Sesamum species.</title>
        <authorList>
            <person name="Miao H."/>
            <person name="Wang L."/>
            <person name="Qu L."/>
            <person name="Liu H."/>
            <person name="Sun Y."/>
            <person name="Le M."/>
            <person name="Wang Q."/>
            <person name="Wei S."/>
            <person name="Zheng Y."/>
            <person name="Lin W."/>
            <person name="Duan Y."/>
            <person name="Cao H."/>
            <person name="Xiong S."/>
            <person name="Wang X."/>
            <person name="Wei L."/>
            <person name="Li C."/>
            <person name="Ma Q."/>
            <person name="Ju M."/>
            <person name="Zhao R."/>
            <person name="Li G."/>
            <person name="Mu C."/>
            <person name="Tian Q."/>
            <person name="Mei H."/>
            <person name="Zhang T."/>
            <person name="Gao T."/>
            <person name="Zhang H."/>
        </authorList>
    </citation>
    <scope>NUCLEOTIDE SEQUENCE</scope>
    <source>
        <strain evidence="4">G02</strain>
    </source>
</reference>
<dbReference type="Pfam" id="PF14392">
    <property type="entry name" value="zf-CCHC_4"/>
    <property type="match status" value="1"/>
</dbReference>
<name>A0AAW2K8K3_SESRA</name>
<evidence type="ECO:0008006" key="5">
    <source>
        <dbReference type="Google" id="ProtNLM"/>
    </source>
</evidence>
<organism evidence="4">
    <name type="scientific">Sesamum radiatum</name>
    <name type="common">Black benniseed</name>
    <dbReference type="NCBI Taxonomy" id="300843"/>
    <lineage>
        <taxon>Eukaryota</taxon>
        <taxon>Viridiplantae</taxon>
        <taxon>Streptophyta</taxon>
        <taxon>Embryophyta</taxon>
        <taxon>Tracheophyta</taxon>
        <taxon>Spermatophyta</taxon>
        <taxon>Magnoliopsida</taxon>
        <taxon>eudicotyledons</taxon>
        <taxon>Gunneridae</taxon>
        <taxon>Pentapetalae</taxon>
        <taxon>asterids</taxon>
        <taxon>lamiids</taxon>
        <taxon>Lamiales</taxon>
        <taxon>Pedaliaceae</taxon>
        <taxon>Sesamum</taxon>
    </lineage>
</organism>
<dbReference type="EMBL" id="JACGWJ010000029">
    <property type="protein sequence ID" value="KAL0302974.1"/>
    <property type="molecule type" value="Genomic_DNA"/>
</dbReference>
<feature type="compositionally biased region" description="Polar residues" evidence="1">
    <location>
        <begin position="259"/>
        <end position="275"/>
    </location>
</feature>
<feature type="domain" description="DUF4283" evidence="2">
    <location>
        <begin position="17"/>
        <end position="95"/>
    </location>
</feature>
<feature type="domain" description="Zinc knuckle CX2CX4HX4C" evidence="3">
    <location>
        <begin position="112"/>
        <end position="159"/>
    </location>
</feature>
<dbReference type="PANTHER" id="PTHR31286">
    <property type="entry name" value="GLYCINE-RICH CELL WALL STRUCTURAL PROTEIN 1.8-LIKE"/>
    <property type="match status" value="1"/>
</dbReference>
<evidence type="ECO:0000313" key="4">
    <source>
        <dbReference type="EMBL" id="KAL0302974.1"/>
    </source>
</evidence>
<reference evidence="4" key="1">
    <citation type="submission" date="2020-06" db="EMBL/GenBank/DDBJ databases">
        <authorList>
            <person name="Li T."/>
            <person name="Hu X."/>
            <person name="Zhang T."/>
            <person name="Song X."/>
            <person name="Zhang H."/>
            <person name="Dai N."/>
            <person name="Sheng W."/>
            <person name="Hou X."/>
            <person name="Wei L."/>
        </authorList>
    </citation>
    <scope>NUCLEOTIDE SEQUENCE</scope>
    <source>
        <strain evidence="4">G02</strain>
        <tissue evidence="4">Leaf</tissue>
    </source>
</reference>
<evidence type="ECO:0000259" key="3">
    <source>
        <dbReference type="Pfam" id="PF14392"/>
    </source>
</evidence>
<protein>
    <recommendedName>
        <fullName evidence="5">CCHC-type domain-containing protein</fullName>
    </recommendedName>
</protein>
<evidence type="ECO:0000259" key="2">
    <source>
        <dbReference type="Pfam" id="PF14111"/>
    </source>
</evidence>
<feature type="region of interest" description="Disordered" evidence="1">
    <location>
        <begin position="247"/>
        <end position="275"/>
    </location>
</feature>
<dbReference type="InterPro" id="IPR025558">
    <property type="entry name" value="DUF4283"/>
</dbReference>
<dbReference type="PANTHER" id="PTHR31286:SF178">
    <property type="entry name" value="DUF4283 DOMAIN-CONTAINING PROTEIN"/>
    <property type="match status" value="1"/>
</dbReference>
<proteinExistence type="predicted"/>
<dbReference type="InterPro" id="IPR040256">
    <property type="entry name" value="At4g02000-like"/>
</dbReference>
<comment type="caution">
    <text evidence="4">The sequence shown here is derived from an EMBL/GenBank/DDBJ whole genome shotgun (WGS) entry which is preliminary data.</text>
</comment>
<dbReference type="InterPro" id="IPR025836">
    <property type="entry name" value="Zn_knuckle_CX2CX4HX4C"/>
</dbReference>